<keyword evidence="2" id="KW-1185">Reference proteome</keyword>
<name>A0A6P2CTN0_9BACT</name>
<dbReference type="Proteomes" id="UP000464178">
    <property type="component" value="Chromosome"/>
</dbReference>
<proteinExistence type="predicted"/>
<reference evidence="1 2" key="1">
    <citation type="submission" date="2019-05" db="EMBL/GenBank/DDBJ databases">
        <authorList>
            <consortium name="Science for Life Laboratories"/>
        </authorList>
    </citation>
    <scope>NUCLEOTIDE SEQUENCE [LARGE SCALE GENOMIC DNA]</scope>
    <source>
        <strain evidence="1">Soil9</strain>
    </source>
</reference>
<dbReference type="KEGG" id="gms:SOIL9_52060"/>
<accession>A0A6P2CTN0</accession>
<sequence length="107" mass="11982">MSKSPRAVAKEAFRLAKEGLETYSSARSRKDFTQHQLFAVLALKTFFKTDYRGIAQLLTDFAELREELGLTKVPHYSTLCYAAGRLLKRGRSFASSCVPPRPQPNAA</sequence>
<organism evidence="1 2">
    <name type="scientific">Gemmata massiliana</name>
    <dbReference type="NCBI Taxonomy" id="1210884"/>
    <lineage>
        <taxon>Bacteria</taxon>
        <taxon>Pseudomonadati</taxon>
        <taxon>Planctomycetota</taxon>
        <taxon>Planctomycetia</taxon>
        <taxon>Gemmatales</taxon>
        <taxon>Gemmataceae</taxon>
        <taxon>Gemmata</taxon>
    </lineage>
</organism>
<dbReference type="EMBL" id="LR593886">
    <property type="protein sequence ID" value="VTR92508.1"/>
    <property type="molecule type" value="Genomic_DNA"/>
</dbReference>
<evidence type="ECO:0000313" key="2">
    <source>
        <dbReference type="Proteomes" id="UP000464178"/>
    </source>
</evidence>
<evidence type="ECO:0000313" key="1">
    <source>
        <dbReference type="EMBL" id="VTR92508.1"/>
    </source>
</evidence>
<gene>
    <name evidence="1" type="ORF">SOIL9_52060</name>
</gene>
<dbReference type="AlphaFoldDB" id="A0A6P2CTN0"/>
<protein>
    <submittedName>
        <fullName evidence="1">Marine sediment metagenome DNA, contig: S03H2_S09216</fullName>
    </submittedName>
</protein>